<evidence type="ECO:0000256" key="1">
    <source>
        <dbReference type="SAM" id="SignalP"/>
    </source>
</evidence>
<reference evidence="3 4" key="1">
    <citation type="journal article" date="2007" name="Nature">
        <title>Evolution of genes and genomes on the Drosophila phylogeny.</title>
        <authorList>
            <consortium name="Drosophila 12 Genomes Consortium"/>
            <person name="Clark A.G."/>
            <person name="Eisen M.B."/>
            <person name="Smith D.R."/>
            <person name="Bergman C.M."/>
            <person name="Oliver B."/>
            <person name="Markow T.A."/>
            <person name="Kaufman T.C."/>
            <person name="Kellis M."/>
            <person name="Gelbart W."/>
            <person name="Iyer V.N."/>
            <person name="Pollard D.A."/>
            <person name="Sackton T.B."/>
            <person name="Larracuente A.M."/>
            <person name="Singh N.D."/>
            <person name="Abad J.P."/>
            <person name="Abt D.N."/>
            <person name="Adryan B."/>
            <person name="Aguade M."/>
            <person name="Akashi H."/>
            <person name="Anderson W.W."/>
            <person name="Aquadro C.F."/>
            <person name="Ardell D.H."/>
            <person name="Arguello R."/>
            <person name="Artieri C.G."/>
            <person name="Barbash D.A."/>
            <person name="Barker D."/>
            <person name="Barsanti P."/>
            <person name="Batterham P."/>
            <person name="Batzoglou S."/>
            <person name="Begun D."/>
            <person name="Bhutkar A."/>
            <person name="Blanco E."/>
            <person name="Bosak S.A."/>
            <person name="Bradley R.K."/>
            <person name="Brand A.D."/>
            <person name="Brent M.R."/>
            <person name="Brooks A.N."/>
            <person name="Brown R.H."/>
            <person name="Butlin R.K."/>
            <person name="Caggese C."/>
            <person name="Calvi B.R."/>
            <person name="Bernardo de Carvalho A."/>
            <person name="Caspi A."/>
            <person name="Castrezana S."/>
            <person name="Celniker S.E."/>
            <person name="Chang J.L."/>
            <person name="Chapple C."/>
            <person name="Chatterji S."/>
            <person name="Chinwalla A."/>
            <person name="Civetta A."/>
            <person name="Clifton S.W."/>
            <person name="Comeron J.M."/>
            <person name="Costello J.C."/>
            <person name="Coyne J.A."/>
            <person name="Daub J."/>
            <person name="David R.G."/>
            <person name="Delcher A.L."/>
            <person name="Delehaunty K."/>
            <person name="Do C.B."/>
            <person name="Ebling H."/>
            <person name="Edwards K."/>
            <person name="Eickbush T."/>
            <person name="Evans J.D."/>
            <person name="Filipski A."/>
            <person name="Findeiss S."/>
            <person name="Freyhult E."/>
            <person name="Fulton L."/>
            <person name="Fulton R."/>
            <person name="Garcia A.C."/>
            <person name="Gardiner A."/>
            <person name="Garfield D.A."/>
            <person name="Garvin B.E."/>
            <person name="Gibson G."/>
            <person name="Gilbert D."/>
            <person name="Gnerre S."/>
            <person name="Godfrey J."/>
            <person name="Good R."/>
            <person name="Gotea V."/>
            <person name="Gravely B."/>
            <person name="Greenberg A.J."/>
            <person name="Griffiths-Jones S."/>
            <person name="Gross S."/>
            <person name="Guigo R."/>
            <person name="Gustafson E.A."/>
            <person name="Haerty W."/>
            <person name="Hahn M.W."/>
            <person name="Halligan D.L."/>
            <person name="Halpern A.L."/>
            <person name="Halter G.M."/>
            <person name="Han M.V."/>
            <person name="Heger A."/>
            <person name="Hillier L."/>
            <person name="Hinrichs A.S."/>
            <person name="Holmes I."/>
            <person name="Hoskins R.A."/>
            <person name="Hubisz M.J."/>
            <person name="Hultmark D."/>
            <person name="Huntley M.A."/>
            <person name="Jaffe D.B."/>
            <person name="Jagadeeshan S."/>
            <person name="Jeck W.R."/>
            <person name="Johnson J."/>
            <person name="Jones C.D."/>
            <person name="Jordan W.C."/>
            <person name="Karpen G.H."/>
            <person name="Kataoka E."/>
            <person name="Keightley P.D."/>
            <person name="Kheradpour P."/>
            <person name="Kirkness E.F."/>
            <person name="Koerich L.B."/>
            <person name="Kristiansen K."/>
            <person name="Kudrna D."/>
            <person name="Kulathinal R.J."/>
            <person name="Kumar S."/>
            <person name="Kwok R."/>
            <person name="Lander E."/>
            <person name="Langley C.H."/>
            <person name="Lapoint R."/>
            <person name="Lazzaro B.P."/>
            <person name="Lee S.J."/>
            <person name="Levesque L."/>
            <person name="Li R."/>
            <person name="Lin C.F."/>
            <person name="Lin M.F."/>
            <person name="Lindblad-Toh K."/>
            <person name="Llopart A."/>
            <person name="Long M."/>
            <person name="Low L."/>
            <person name="Lozovsky E."/>
            <person name="Lu J."/>
            <person name="Luo M."/>
            <person name="Machado C.A."/>
            <person name="Makalowski W."/>
            <person name="Marzo M."/>
            <person name="Matsuda M."/>
            <person name="Matzkin L."/>
            <person name="McAllister B."/>
            <person name="McBride C.S."/>
            <person name="McKernan B."/>
            <person name="McKernan K."/>
            <person name="Mendez-Lago M."/>
            <person name="Minx P."/>
            <person name="Mollenhauer M.U."/>
            <person name="Montooth K."/>
            <person name="Mount S.M."/>
            <person name="Mu X."/>
            <person name="Myers E."/>
            <person name="Negre B."/>
            <person name="Newfeld S."/>
            <person name="Nielsen R."/>
            <person name="Noor M.A."/>
            <person name="O'Grady P."/>
            <person name="Pachter L."/>
            <person name="Papaceit M."/>
            <person name="Parisi M.J."/>
            <person name="Parisi M."/>
            <person name="Parts L."/>
            <person name="Pedersen J.S."/>
            <person name="Pesole G."/>
            <person name="Phillippy A.M."/>
            <person name="Ponting C.P."/>
            <person name="Pop M."/>
            <person name="Porcelli D."/>
            <person name="Powell J.R."/>
            <person name="Prohaska S."/>
            <person name="Pruitt K."/>
            <person name="Puig M."/>
            <person name="Quesneville H."/>
            <person name="Ram K.R."/>
            <person name="Rand D."/>
            <person name="Rasmussen M.D."/>
            <person name="Reed L.K."/>
            <person name="Reenan R."/>
            <person name="Reily A."/>
            <person name="Remington K.A."/>
            <person name="Rieger T.T."/>
            <person name="Ritchie M.G."/>
            <person name="Robin C."/>
            <person name="Rogers Y.H."/>
            <person name="Rohde C."/>
            <person name="Rozas J."/>
            <person name="Rubenfield M.J."/>
            <person name="Ruiz A."/>
            <person name="Russo S."/>
            <person name="Salzberg S.L."/>
            <person name="Sanchez-Gracia A."/>
            <person name="Saranga D.J."/>
            <person name="Sato H."/>
            <person name="Schaeffer S.W."/>
            <person name="Schatz M.C."/>
            <person name="Schlenke T."/>
            <person name="Schwartz R."/>
            <person name="Segarra C."/>
            <person name="Singh R.S."/>
            <person name="Sirot L."/>
            <person name="Sirota M."/>
            <person name="Sisneros N.B."/>
            <person name="Smith C.D."/>
            <person name="Smith T.F."/>
            <person name="Spieth J."/>
            <person name="Stage D.E."/>
            <person name="Stark A."/>
            <person name="Stephan W."/>
            <person name="Strausberg R.L."/>
            <person name="Strempel S."/>
            <person name="Sturgill D."/>
            <person name="Sutton G."/>
            <person name="Sutton G.G."/>
            <person name="Tao W."/>
            <person name="Teichmann S."/>
            <person name="Tobari Y.N."/>
            <person name="Tomimura Y."/>
            <person name="Tsolas J.M."/>
            <person name="Valente V.L."/>
            <person name="Venter E."/>
            <person name="Venter J.C."/>
            <person name="Vicario S."/>
            <person name="Vieira F.G."/>
            <person name="Vilella A.J."/>
            <person name="Villasante A."/>
            <person name="Walenz B."/>
            <person name="Wang J."/>
            <person name="Wasserman M."/>
            <person name="Watts T."/>
            <person name="Wilson D."/>
            <person name="Wilson R.K."/>
            <person name="Wing R.A."/>
            <person name="Wolfner M.F."/>
            <person name="Wong A."/>
            <person name="Wong G.K."/>
            <person name="Wu C.I."/>
            <person name="Wu G."/>
            <person name="Yamamoto D."/>
            <person name="Yang H.P."/>
            <person name="Yang S.P."/>
            <person name="Yorke J.A."/>
            <person name="Yoshida K."/>
            <person name="Zdobnov E."/>
            <person name="Zhang P."/>
            <person name="Zhang Y."/>
            <person name="Zimin A.V."/>
            <person name="Baldwin J."/>
            <person name="Abdouelleil A."/>
            <person name="Abdulkadir J."/>
            <person name="Abebe A."/>
            <person name="Abera B."/>
            <person name="Abreu J."/>
            <person name="Acer S.C."/>
            <person name="Aftuck L."/>
            <person name="Alexander A."/>
            <person name="An P."/>
            <person name="Anderson E."/>
            <person name="Anderson S."/>
            <person name="Arachi H."/>
            <person name="Azer M."/>
            <person name="Bachantsang P."/>
            <person name="Barry A."/>
            <person name="Bayul T."/>
            <person name="Berlin A."/>
            <person name="Bessette D."/>
            <person name="Bloom T."/>
            <person name="Blye J."/>
            <person name="Boguslavskiy L."/>
            <person name="Bonnet C."/>
            <person name="Boukhgalter B."/>
            <person name="Bourzgui I."/>
            <person name="Brown A."/>
            <person name="Cahill P."/>
            <person name="Channer S."/>
            <person name="Cheshatsang Y."/>
            <person name="Chuda L."/>
            <person name="Citroen M."/>
            <person name="Collymore A."/>
            <person name="Cooke P."/>
            <person name="Costello M."/>
            <person name="D'Aco K."/>
            <person name="Daza R."/>
            <person name="De Haan G."/>
            <person name="DeGray S."/>
            <person name="DeMaso C."/>
            <person name="Dhargay N."/>
            <person name="Dooley K."/>
            <person name="Dooley E."/>
            <person name="Doricent M."/>
            <person name="Dorje P."/>
            <person name="Dorjee K."/>
            <person name="Dupes A."/>
            <person name="Elong R."/>
            <person name="Falk J."/>
            <person name="Farina A."/>
            <person name="Faro S."/>
            <person name="Ferguson D."/>
            <person name="Fisher S."/>
            <person name="Foley C.D."/>
            <person name="Franke A."/>
            <person name="Friedrich D."/>
            <person name="Gadbois L."/>
            <person name="Gearin G."/>
            <person name="Gearin C.R."/>
            <person name="Giannoukos G."/>
            <person name="Goode T."/>
            <person name="Graham J."/>
            <person name="Grandbois E."/>
            <person name="Grewal S."/>
            <person name="Gyaltsen K."/>
            <person name="Hafez N."/>
            <person name="Hagos B."/>
            <person name="Hall J."/>
            <person name="Henson C."/>
            <person name="Hollinger A."/>
            <person name="Honan T."/>
            <person name="Huard M.D."/>
            <person name="Hughes L."/>
            <person name="Hurhula B."/>
            <person name="Husby M.E."/>
            <person name="Kamat A."/>
            <person name="Kanga B."/>
            <person name="Kashin S."/>
            <person name="Khazanovich D."/>
            <person name="Kisner P."/>
            <person name="Lance K."/>
            <person name="Lara M."/>
            <person name="Lee W."/>
            <person name="Lennon N."/>
            <person name="Letendre F."/>
            <person name="LeVine R."/>
            <person name="Lipovsky A."/>
            <person name="Liu X."/>
            <person name="Liu J."/>
            <person name="Liu S."/>
            <person name="Lokyitsang T."/>
            <person name="Lokyitsang Y."/>
            <person name="Lubonja R."/>
            <person name="Lui A."/>
            <person name="MacDonald P."/>
            <person name="Magnisalis V."/>
            <person name="Maru K."/>
            <person name="Matthews C."/>
            <person name="McCusker W."/>
            <person name="McDonough S."/>
            <person name="Mehta T."/>
            <person name="Meldrim J."/>
            <person name="Meneus L."/>
            <person name="Mihai O."/>
            <person name="Mihalev A."/>
            <person name="Mihova T."/>
            <person name="Mittelman R."/>
            <person name="Mlenga V."/>
            <person name="Montmayeur A."/>
            <person name="Mulrain L."/>
            <person name="Navidi A."/>
            <person name="Naylor J."/>
            <person name="Negash T."/>
            <person name="Nguyen T."/>
            <person name="Nguyen N."/>
            <person name="Nicol R."/>
            <person name="Norbu C."/>
            <person name="Norbu N."/>
            <person name="Novod N."/>
            <person name="O'Neill B."/>
            <person name="Osman S."/>
            <person name="Markiewicz E."/>
            <person name="Oyono O.L."/>
            <person name="Patti C."/>
            <person name="Phunkhang P."/>
            <person name="Pierre F."/>
            <person name="Priest M."/>
            <person name="Raghuraman S."/>
            <person name="Rege F."/>
            <person name="Reyes R."/>
            <person name="Rise C."/>
            <person name="Rogov P."/>
            <person name="Ross K."/>
            <person name="Ryan E."/>
            <person name="Settipalli S."/>
            <person name="Shea T."/>
            <person name="Sherpa N."/>
            <person name="Shi L."/>
            <person name="Shih D."/>
            <person name="Sparrow T."/>
            <person name="Spaulding J."/>
            <person name="Stalker J."/>
            <person name="Stange-Thomann N."/>
            <person name="Stavropoulos S."/>
            <person name="Stone C."/>
            <person name="Strader C."/>
            <person name="Tesfaye S."/>
            <person name="Thomson T."/>
            <person name="Thoulutsang Y."/>
            <person name="Thoulutsang D."/>
            <person name="Topham K."/>
            <person name="Topping I."/>
            <person name="Tsamla T."/>
            <person name="Vassiliev H."/>
            <person name="Vo A."/>
            <person name="Wangchuk T."/>
            <person name="Wangdi T."/>
            <person name="Weiand M."/>
            <person name="Wilkinson J."/>
            <person name="Wilson A."/>
            <person name="Yadav S."/>
            <person name="Young G."/>
            <person name="Yu Q."/>
            <person name="Zembek L."/>
            <person name="Zhong D."/>
            <person name="Zimmer A."/>
            <person name="Zwirko Z."/>
            <person name="Jaffe D.B."/>
            <person name="Alvarez P."/>
            <person name="Brockman W."/>
            <person name="Butler J."/>
            <person name="Chin C."/>
            <person name="Gnerre S."/>
            <person name="Grabherr M."/>
            <person name="Kleber M."/>
            <person name="Mauceli E."/>
            <person name="MacCallum I."/>
        </authorList>
    </citation>
    <scope>NUCLEOTIDE SEQUENCE [LARGE SCALE GENOMIC DNA]</scope>
    <source>
        <strain evidence="4">Tucson 15287-2541.00</strain>
    </source>
</reference>
<dbReference type="OrthoDB" id="9974421at2759"/>
<dbReference type="STRING" id="7222.B4JE63"/>
<feature type="domain" description="Partial AB-hydrolase lipase" evidence="2">
    <location>
        <begin position="36"/>
        <end position="86"/>
    </location>
</feature>
<protein>
    <submittedName>
        <fullName evidence="3">GH11314</fullName>
    </submittedName>
</protein>
<keyword evidence="1" id="KW-0732">Signal</keyword>
<dbReference type="SMR" id="B4JE63"/>
<feature type="signal peptide" evidence="1">
    <location>
        <begin position="1"/>
        <end position="26"/>
    </location>
</feature>
<sequence>MCEFGRSTRCIIGAMVIVISLTGAQSEQRYKWTTMDWLQHLNYSHEVHNVTSADGYQLQLQRLPRVGARPVLLVHGLLGSSLGWLCLGPSKSLDAGEDAGADAAAQLQQAHQLLLIGHSQLLEIFNYDYLLQGGSTRELRHLQQIWKSGDFISYDYGPIENMQIYHSVEAINYNLSGISVPIILYFGQTDAIATPEGVHAIYAKMLNSVRSVRRISSAKFNHFDFLISGEVKTLVNDKLIELMEKFLDGKLPYIIE</sequence>
<dbReference type="PhylomeDB" id="B4JE63"/>
<gene>
    <name evidence="3" type="primary">Dgri\GH11314</name>
    <name evidence="3" type="ORF">Dgri_GH11314</name>
</gene>
<dbReference type="Pfam" id="PF04083">
    <property type="entry name" value="Abhydro_lipase"/>
    <property type="match status" value="1"/>
</dbReference>
<dbReference type="InParanoid" id="B4JE63"/>
<keyword evidence="4" id="KW-1185">Reference proteome</keyword>
<name>B4JE63_DROGR</name>
<feature type="chain" id="PRO_5002812079" evidence="1">
    <location>
        <begin position="27"/>
        <end position="256"/>
    </location>
</feature>
<accession>B4JE63</accession>
<evidence type="ECO:0000313" key="3">
    <source>
        <dbReference type="EMBL" id="EDW03583.1"/>
    </source>
</evidence>
<dbReference type="SUPFAM" id="SSF53474">
    <property type="entry name" value="alpha/beta-Hydrolases"/>
    <property type="match status" value="2"/>
</dbReference>
<organism evidence="4">
    <name type="scientific">Drosophila grimshawi</name>
    <name type="common">Hawaiian fruit fly</name>
    <name type="synonym">Idiomyia grimshawi</name>
    <dbReference type="NCBI Taxonomy" id="7222"/>
    <lineage>
        <taxon>Eukaryota</taxon>
        <taxon>Metazoa</taxon>
        <taxon>Ecdysozoa</taxon>
        <taxon>Arthropoda</taxon>
        <taxon>Hexapoda</taxon>
        <taxon>Insecta</taxon>
        <taxon>Pterygota</taxon>
        <taxon>Neoptera</taxon>
        <taxon>Endopterygota</taxon>
        <taxon>Diptera</taxon>
        <taxon>Brachycera</taxon>
        <taxon>Muscomorpha</taxon>
        <taxon>Ephydroidea</taxon>
        <taxon>Drosophilidae</taxon>
        <taxon>Drosophila</taxon>
        <taxon>Hawaiian Drosophila</taxon>
    </lineage>
</organism>
<evidence type="ECO:0000313" key="4">
    <source>
        <dbReference type="Proteomes" id="UP000001070"/>
    </source>
</evidence>
<dbReference type="EMBL" id="CH916368">
    <property type="protein sequence ID" value="EDW03583.1"/>
    <property type="molecule type" value="Genomic_DNA"/>
</dbReference>
<proteinExistence type="predicted"/>
<dbReference type="Gene3D" id="3.40.50.1820">
    <property type="entry name" value="alpha/beta hydrolase"/>
    <property type="match status" value="2"/>
</dbReference>
<evidence type="ECO:0000259" key="2">
    <source>
        <dbReference type="Pfam" id="PF04083"/>
    </source>
</evidence>
<dbReference type="InterPro" id="IPR006693">
    <property type="entry name" value="AB_hydrolase_lipase"/>
</dbReference>
<dbReference type="InterPro" id="IPR029058">
    <property type="entry name" value="AB_hydrolase_fold"/>
</dbReference>
<dbReference type="PANTHER" id="PTHR11005">
    <property type="entry name" value="LYSOSOMAL ACID LIPASE-RELATED"/>
    <property type="match status" value="1"/>
</dbReference>
<dbReference type="eggNOG" id="KOG2624">
    <property type="taxonomic scope" value="Eukaryota"/>
</dbReference>
<dbReference type="OMA" id="YSHEVHN"/>
<dbReference type="GO" id="GO:0006629">
    <property type="term" value="P:lipid metabolic process"/>
    <property type="evidence" value="ECO:0007669"/>
    <property type="project" value="InterPro"/>
</dbReference>
<dbReference type="AlphaFoldDB" id="B4JE63"/>
<dbReference type="HOGENOM" id="CLU_1086908_0_0_1"/>
<dbReference type="Proteomes" id="UP000001070">
    <property type="component" value="Unassembled WGS sequence"/>
</dbReference>